<dbReference type="FunFam" id="2.40.290.10:FF:000004">
    <property type="entry name" value="Non-homologous end joining protein Ku"/>
    <property type="match status" value="1"/>
</dbReference>
<dbReference type="GO" id="GO:0003690">
    <property type="term" value="F:double-stranded DNA binding"/>
    <property type="evidence" value="ECO:0007669"/>
    <property type="project" value="UniProtKB-UniRule"/>
</dbReference>
<dbReference type="PIRSF" id="PIRSF006493">
    <property type="entry name" value="Prok_Ku"/>
    <property type="match status" value="1"/>
</dbReference>
<reference evidence="6" key="1">
    <citation type="journal article" date="2014" name="Int. J. Syst. Evol. Microbiol.">
        <title>Complete genome sequence of Corynebacterium casei LMG S-19264T (=DSM 44701T), isolated from a smear-ripened cheese.</title>
        <authorList>
            <consortium name="US DOE Joint Genome Institute (JGI-PGF)"/>
            <person name="Walter F."/>
            <person name="Albersmeier A."/>
            <person name="Kalinowski J."/>
            <person name="Ruckert C."/>
        </authorList>
    </citation>
    <scope>NUCLEOTIDE SEQUENCE</scope>
    <source>
        <strain evidence="6">JCM 3086</strain>
    </source>
</reference>
<feature type="compositionally biased region" description="Basic residues" evidence="4">
    <location>
        <begin position="275"/>
        <end position="288"/>
    </location>
</feature>
<evidence type="ECO:0000256" key="4">
    <source>
        <dbReference type="SAM" id="MobiDB-lite"/>
    </source>
</evidence>
<proteinExistence type="inferred from homology"/>
<evidence type="ECO:0000259" key="5">
    <source>
        <dbReference type="SMART" id="SM00559"/>
    </source>
</evidence>
<evidence type="ECO:0000313" key="6">
    <source>
        <dbReference type="EMBL" id="GGI93945.1"/>
    </source>
</evidence>
<gene>
    <name evidence="3 6" type="primary">ku</name>
    <name evidence="6" type="ORF">GCM10010121_000390</name>
</gene>
<dbReference type="HAMAP" id="MF_01875">
    <property type="entry name" value="Prokaryotic_Ku"/>
    <property type="match status" value="1"/>
</dbReference>
<keyword evidence="7" id="KW-1185">Reference proteome</keyword>
<comment type="similarity">
    <text evidence="3">Belongs to the prokaryotic Ku family.</text>
</comment>
<evidence type="ECO:0000256" key="2">
    <source>
        <dbReference type="ARBA" id="ARBA00023172"/>
    </source>
</evidence>
<dbReference type="SUPFAM" id="SSF100939">
    <property type="entry name" value="SPOC domain-like"/>
    <property type="match status" value="1"/>
</dbReference>
<dbReference type="PANTHER" id="PTHR41251">
    <property type="entry name" value="NON-HOMOLOGOUS END JOINING PROTEIN KU"/>
    <property type="match status" value="1"/>
</dbReference>
<name>A0A917K042_9ACTN</name>
<comment type="function">
    <text evidence="3">With LigD forms a non-homologous end joining (NHEJ) DNA repair enzyme, which repairs dsDNA breaks with reduced fidelity. Binds linear dsDNA with 5'- and 3'- overhangs but not closed circular dsDNA nor ssDNA. Recruits and stimulates the ligase activity of LigD.</text>
</comment>
<dbReference type="SMART" id="SM00559">
    <property type="entry name" value="Ku78"/>
    <property type="match status" value="1"/>
</dbReference>
<dbReference type="Proteomes" id="UP000657574">
    <property type="component" value="Unassembled WGS sequence"/>
</dbReference>
<accession>A0A917K042</accession>
<evidence type="ECO:0000256" key="3">
    <source>
        <dbReference type="HAMAP-Rule" id="MF_01875"/>
    </source>
</evidence>
<reference evidence="6" key="2">
    <citation type="submission" date="2020-09" db="EMBL/GenBank/DDBJ databases">
        <authorList>
            <person name="Sun Q."/>
            <person name="Ohkuma M."/>
        </authorList>
    </citation>
    <scope>NUCLEOTIDE SEQUENCE</scope>
    <source>
        <strain evidence="6">JCM 3086</strain>
    </source>
</reference>
<dbReference type="GO" id="GO:0006310">
    <property type="term" value="P:DNA recombination"/>
    <property type="evidence" value="ECO:0007669"/>
    <property type="project" value="UniProtKB-KW"/>
</dbReference>
<keyword evidence="3" id="KW-0234">DNA repair</keyword>
<dbReference type="RefSeq" id="WP_189308880.1">
    <property type="nucleotide sequence ID" value="NZ_BMQA01000001.1"/>
</dbReference>
<dbReference type="PANTHER" id="PTHR41251:SF1">
    <property type="entry name" value="NON-HOMOLOGOUS END JOINING PROTEIN KU"/>
    <property type="match status" value="1"/>
</dbReference>
<feature type="compositionally biased region" description="Basic and acidic residues" evidence="4">
    <location>
        <begin position="302"/>
        <end position="326"/>
    </location>
</feature>
<dbReference type="NCBIfam" id="TIGR02772">
    <property type="entry name" value="Ku_bact"/>
    <property type="match status" value="1"/>
</dbReference>
<dbReference type="Gene3D" id="2.40.290.10">
    <property type="match status" value="1"/>
</dbReference>
<feature type="domain" description="Ku" evidence="5">
    <location>
        <begin position="53"/>
        <end position="183"/>
    </location>
</feature>
<comment type="caution">
    <text evidence="6">The sequence shown here is derived from an EMBL/GenBank/DDBJ whole genome shotgun (WGS) entry which is preliminary data.</text>
</comment>
<dbReference type="GO" id="GO:0006303">
    <property type="term" value="P:double-strand break repair via nonhomologous end joining"/>
    <property type="evidence" value="ECO:0007669"/>
    <property type="project" value="UniProtKB-UniRule"/>
</dbReference>
<keyword evidence="2 3" id="KW-0233">DNA recombination</keyword>
<feature type="region of interest" description="Disordered" evidence="4">
    <location>
        <begin position="255"/>
        <end position="336"/>
    </location>
</feature>
<evidence type="ECO:0000256" key="1">
    <source>
        <dbReference type="ARBA" id="ARBA00023125"/>
    </source>
</evidence>
<dbReference type="InterPro" id="IPR009187">
    <property type="entry name" value="Prok_Ku"/>
</dbReference>
<dbReference type="InterPro" id="IPR006164">
    <property type="entry name" value="DNA_bd_Ku70/Ku80"/>
</dbReference>
<keyword evidence="1 3" id="KW-0238">DNA-binding</keyword>
<dbReference type="InterPro" id="IPR016194">
    <property type="entry name" value="SPOC-like_C_dom_sf"/>
</dbReference>
<organism evidence="6 7">
    <name type="scientific">Streptomyces brasiliensis</name>
    <dbReference type="NCBI Taxonomy" id="1954"/>
    <lineage>
        <taxon>Bacteria</taxon>
        <taxon>Bacillati</taxon>
        <taxon>Actinomycetota</taxon>
        <taxon>Actinomycetes</taxon>
        <taxon>Kitasatosporales</taxon>
        <taxon>Streptomycetaceae</taxon>
        <taxon>Streptomyces</taxon>
    </lineage>
</organism>
<dbReference type="CDD" id="cd00789">
    <property type="entry name" value="KU_like"/>
    <property type="match status" value="1"/>
</dbReference>
<evidence type="ECO:0000313" key="7">
    <source>
        <dbReference type="Proteomes" id="UP000657574"/>
    </source>
</evidence>
<dbReference type="Pfam" id="PF02735">
    <property type="entry name" value="Ku"/>
    <property type="match status" value="1"/>
</dbReference>
<comment type="subunit">
    <text evidence="3">Homodimer. Interacts with LigD.</text>
</comment>
<dbReference type="EMBL" id="BMQA01000001">
    <property type="protein sequence ID" value="GGI93945.1"/>
    <property type="molecule type" value="Genomic_DNA"/>
</dbReference>
<dbReference type="AlphaFoldDB" id="A0A917K042"/>
<protein>
    <recommendedName>
        <fullName evidence="3">Non-homologous end joining protein Ku</fullName>
    </recommendedName>
</protein>
<keyword evidence="3" id="KW-0227">DNA damage</keyword>
<sequence length="336" mass="37383">MSRPIWTGVVTMGLVAVPVGLYTATEDHSVHFHQLQRGTSDRIRNKRVNERTGREGASDDIVKGYDLGDGDYVIVEPDELDSIAPGRSKVIEMAGFVDLGEIAPVYFGRTYYLAPRGKEYVKVYQLLRTALERADKAGTATFTMRSKQYLTALGAQADVLVIHLLHWADEVRDPGDVIDLLPDRRTKADNRELKSAEQLIGALSVGWDPRDCHDTFEERVKELVEAKRKGEEVVSGAPPPDATNVIDLAEALRQSVEQAGAKSEGSRTGRQRTLSAHRTRHHAEHPKRSRTDRGSDALSSLSREELYRRATKADVPGRSKMNRDELIEALQHQPAA</sequence>